<gene>
    <name evidence="5" type="ORF">MNBD_CHLOROFLEXI01-1328</name>
</gene>
<dbReference type="Pfam" id="PF22725">
    <property type="entry name" value="GFO_IDH_MocA_C3"/>
    <property type="match status" value="1"/>
</dbReference>
<dbReference type="PANTHER" id="PTHR22604">
    <property type="entry name" value="OXIDOREDUCTASES"/>
    <property type="match status" value="1"/>
</dbReference>
<organism evidence="5">
    <name type="scientific">hydrothermal vent metagenome</name>
    <dbReference type="NCBI Taxonomy" id="652676"/>
    <lineage>
        <taxon>unclassified sequences</taxon>
        <taxon>metagenomes</taxon>
        <taxon>ecological metagenomes</taxon>
    </lineage>
</organism>
<dbReference type="EMBL" id="UOEU01000358">
    <property type="protein sequence ID" value="VAW32454.1"/>
    <property type="molecule type" value="Genomic_DNA"/>
</dbReference>
<feature type="domain" description="Gfo/Idh/MocA-like oxidoreductase N-terminal" evidence="3">
    <location>
        <begin position="5"/>
        <end position="121"/>
    </location>
</feature>
<proteinExistence type="inferred from homology"/>
<dbReference type="Gene3D" id="3.30.360.10">
    <property type="entry name" value="Dihydrodipicolinate Reductase, domain 2"/>
    <property type="match status" value="1"/>
</dbReference>
<dbReference type="AlphaFoldDB" id="A0A3B0VLC3"/>
<dbReference type="Gene3D" id="3.40.50.720">
    <property type="entry name" value="NAD(P)-binding Rossmann-like Domain"/>
    <property type="match status" value="1"/>
</dbReference>
<evidence type="ECO:0000259" key="4">
    <source>
        <dbReference type="Pfam" id="PF22725"/>
    </source>
</evidence>
<evidence type="ECO:0008006" key="6">
    <source>
        <dbReference type="Google" id="ProtNLM"/>
    </source>
</evidence>
<dbReference type="GO" id="GO:0016491">
    <property type="term" value="F:oxidoreductase activity"/>
    <property type="evidence" value="ECO:0007669"/>
    <property type="project" value="UniProtKB-KW"/>
</dbReference>
<sequence length="329" mass="36549">MLKIRWGLLSTANINRRLIPAIHESARGELVAIASRSLASAEAYAAKWQIPQTFGSYEAMLASDAVDAVYVSLPNHLHAEWSVKAMWQGKHVLCEKPFALTLAEVDEMTAVSQQTDTVLTEAFMYRHHPQTKIVGEWVRNGRLGRITLVRAVFNYAIANRDDIRLVPEWGGGCLWDVGVYPLSLAQFIMGGPPQQVAGNQWLGESGVDEVFSGQMQYANGSVAQISASFCTPWHTYAEIIGTEGRMTINRPFTGHNDGQRKLLFYPKDGEPEEIPVPKKSLYLGEVEDMHDAILDGRSNTLTLTETRNHIKTVLALYHSAQTNQIVTLA</sequence>
<reference evidence="5" key="1">
    <citation type="submission" date="2018-06" db="EMBL/GenBank/DDBJ databases">
        <authorList>
            <person name="Zhirakovskaya E."/>
        </authorList>
    </citation>
    <scope>NUCLEOTIDE SEQUENCE</scope>
</reference>
<evidence type="ECO:0000256" key="1">
    <source>
        <dbReference type="ARBA" id="ARBA00010928"/>
    </source>
</evidence>
<comment type="similarity">
    <text evidence="1">Belongs to the Gfo/Idh/MocA family.</text>
</comment>
<evidence type="ECO:0000256" key="2">
    <source>
        <dbReference type="ARBA" id="ARBA00023002"/>
    </source>
</evidence>
<dbReference type="Pfam" id="PF01408">
    <property type="entry name" value="GFO_IDH_MocA"/>
    <property type="match status" value="1"/>
</dbReference>
<feature type="domain" description="GFO/IDH/MocA-like oxidoreductase" evidence="4">
    <location>
        <begin position="135"/>
        <end position="246"/>
    </location>
</feature>
<name>A0A3B0VLC3_9ZZZZ</name>
<accession>A0A3B0VLC3</accession>
<dbReference type="PANTHER" id="PTHR22604:SF105">
    <property type="entry name" value="TRANS-1,2-DIHYDROBENZENE-1,2-DIOL DEHYDROGENASE"/>
    <property type="match status" value="1"/>
</dbReference>
<dbReference type="InterPro" id="IPR036291">
    <property type="entry name" value="NAD(P)-bd_dom_sf"/>
</dbReference>
<protein>
    <recommendedName>
        <fullName evidence="6">Oxidoreductase</fullName>
    </recommendedName>
</protein>
<dbReference type="GO" id="GO:0000166">
    <property type="term" value="F:nucleotide binding"/>
    <property type="evidence" value="ECO:0007669"/>
    <property type="project" value="InterPro"/>
</dbReference>
<dbReference type="InterPro" id="IPR050984">
    <property type="entry name" value="Gfo/Idh/MocA_domain"/>
</dbReference>
<dbReference type="SUPFAM" id="SSF51735">
    <property type="entry name" value="NAD(P)-binding Rossmann-fold domains"/>
    <property type="match status" value="1"/>
</dbReference>
<evidence type="ECO:0000259" key="3">
    <source>
        <dbReference type="Pfam" id="PF01408"/>
    </source>
</evidence>
<dbReference type="InterPro" id="IPR055170">
    <property type="entry name" value="GFO_IDH_MocA-like_dom"/>
</dbReference>
<keyword evidence="2" id="KW-0560">Oxidoreductase</keyword>
<dbReference type="SUPFAM" id="SSF55347">
    <property type="entry name" value="Glyceraldehyde-3-phosphate dehydrogenase-like, C-terminal domain"/>
    <property type="match status" value="1"/>
</dbReference>
<dbReference type="InterPro" id="IPR000683">
    <property type="entry name" value="Gfo/Idh/MocA-like_OxRdtase_N"/>
</dbReference>
<evidence type="ECO:0000313" key="5">
    <source>
        <dbReference type="EMBL" id="VAW32454.1"/>
    </source>
</evidence>